<comment type="caution">
    <text evidence="3">The sequence shown here is derived from an EMBL/GenBank/DDBJ whole genome shotgun (WGS) entry which is preliminary data.</text>
</comment>
<dbReference type="AlphaFoldDB" id="A0A8K1FQ09"/>
<gene>
    <name evidence="3" type="ORF">Poli38472_003913</name>
</gene>
<keyword evidence="4" id="KW-1185">Reference proteome</keyword>
<dbReference type="Proteomes" id="UP000794436">
    <property type="component" value="Unassembled WGS sequence"/>
</dbReference>
<proteinExistence type="predicted"/>
<feature type="coiled-coil region" evidence="1">
    <location>
        <begin position="90"/>
        <end position="157"/>
    </location>
</feature>
<reference evidence="3" key="1">
    <citation type="submission" date="2019-03" db="EMBL/GenBank/DDBJ databases">
        <title>Long read genome sequence of the mycoparasitic Pythium oligandrum ATCC 38472 isolated from sugarbeet rhizosphere.</title>
        <authorList>
            <person name="Gaulin E."/>
        </authorList>
    </citation>
    <scope>NUCLEOTIDE SEQUENCE</scope>
    <source>
        <strain evidence="3">ATCC 38472_TT</strain>
    </source>
</reference>
<evidence type="ECO:0000256" key="1">
    <source>
        <dbReference type="SAM" id="Coils"/>
    </source>
</evidence>
<name>A0A8K1FQ09_PYTOL</name>
<evidence type="ECO:0000313" key="3">
    <source>
        <dbReference type="EMBL" id="TMW66148.1"/>
    </source>
</evidence>
<evidence type="ECO:0000256" key="2">
    <source>
        <dbReference type="SAM" id="MobiDB-lite"/>
    </source>
</evidence>
<feature type="compositionally biased region" description="Low complexity" evidence="2">
    <location>
        <begin position="59"/>
        <end position="81"/>
    </location>
</feature>
<dbReference type="EMBL" id="SPLM01000036">
    <property type="protein sequence ID" value="TMW66148.1"/>
    <property type="molecule type" value="Genomic_DNA"/>
</dbReference>
<evidence type="ECO:0008006" key="5">
    <source>
        <dbReference type="Google" id="ProtNLM"/>
    </source>
</evidence>
<protein>
    <recommendedName>
        <fullName evidence="5">M96 mating-specific protein family</fullName>
    </recommendedName>
</protein>
<sequence length="429" mass="48455">MSGSLTGVSTTFTAEELLSALDGYDDLTLDLLLDTSADAEYAPADNVSDSAAPFHSIMSGDSVGSTSPPSSELSESPSRSTKALTQIPRSQRLKAEREFLREQVVTLERELAKAKANRLNNISDVWRDVAKRQRTRRTSAEKENERLRARLMRQMQVAKSLEVVLRYRDEHHLPFVDVSSKTEASEWKRDLGQVFKRFVVEIQRAYQSLDSVLPEIYAPPQEEALINRSVVKSHAVDGVEQLYVETRQTYVLPFTYNQVAKVAWKAYTTQFERQGRQLELYLRTDDLFACKFGYQDGGDDASDRKIAVATTIARNFIEEDRYAVVWRCFVAEQNATFDEAVAVCTGWIAIRPYASILDHTVLHVCIRTSPENHVDLFALQAQNLIRLPTKAPELGAFLSQKLCTLAEDIIMVTDTIQDLILDEALSNEF</sequence>
<feature type="region of interest" description="Disordered" evidence="2">
    <location>
        <begin position="46"/>
        <end position="85"/>
    </location>
</feature>
<accession>A0A8K1FQ09</accession>
<organism evidence="3 4">
    <name type="scientific">Pythium oligandrum</name>
    <name type="common">Mycoparasitic fungus</name>
    <dbReference type="NCBI Taxonomy" id="41045"/>
    <lineage>
        <taxon>Eukaryota</taxon>
        <taxon>Sar</taxon>
        <taxon>Stramenopiles</taxon>
        <taxon>Oomycota</taxon>
        <taxon>Peronosporomycetes</taxon>
        <taxon>Pythiales</taxon>
        <taxon>Pythiaceae</taxon>
        <taxon>Pythium</taxon>
    </lineage>
</organism>
<evidence type="ECO:0000313" key="4">
    <source>
        <dbReference type="Proteomes" id="UP000794436"/>
    </source>
</evidence>
<keyword evidence="1" id="KW-0175">Coiled coil</keyword>